<dbReference type="SUPFAM" id="SSF51735">
    <property type="entry name" value="NAD(P)-binding Rossmann-fold domains"/>
    <property type="match status" value="1"/>
</dbReference>
<reference evidence="3 4" key="1">
    <citation type="submission" date="2021-08" db="EMBL/GenBank/DDBJ databases">
        <title>Complete genome sequence of Leptospira kobayashii strain E30.</title>
        <authorList>
            <person name="Nakao R."/>
            <person name="Nakamura S."/>
            <person name="Masuzawa T."/>
            <person name="Koizumi N."/>
        </authorList>
    </citation>
    <scope>NUCLEOTIDE SEQUENCE [LARGE SCALE GENOMIC DNA]</scope>
    <source>
        <strain evidence="3 4">E30</strain>
    </source>
</reference>
<accession>A0ABM7UH73</accession>
<dbReference type="Proteomes" id="UP000245263">
    <property type="component" value="Chromosome 1"/>
</dbReference>
<evidence type="ECO:0000313" key="4">
    <source>
        <dbReference type="Proteomes" id="UP000245263"/>
    </source>
</evidence>
<keyword evidence="2" id="KW-0560">Oxidoreductase</keyword>
<dbReference type="PRINTS" id="PR00081">
    <property type="entry name" value="GDHRDH"/>
</dbReference>
<protein>
    <submittedName>
        <fullName evidence="3">Short-chain dehydrogenase</fullName>
    </submittedName>
</protein>
<evidence type="ECO:0000256" key="1">
    <source>
        <dbReference type="ARBA" id="ARBA00006484"/>
    </source>
</evidence>
<dbReference type="InterPro" id="IPR002347">
    <property type="entry name" value="SDR_fam"/>
</dbReference>
<comment type="similarity">
    <text evidence="1">Belongs to the short-chain dehydrogenases/reductases (SDR) family.</text>
</comment>
<dbReference type="PANTHER" id="PTHR44169:SF6">
    <property type="entry name" value="NADPH-DEPENDENT 1-ACYLDIHYDROXYACETONE PHOSPHATE REDUCTASE"/>
    <property type="match status" value="1"/>
</dbReference>
<dbReference type="Pfam" id="PF00106">
    <property type="entry name" value="adh_short"/>
    <property type="match status" value="1"/>
</dbReference>
<evidence type="ECO:0000313" key="3">
    <source>
        <dbReference type="EMBL" id="BDA77975.1"/>
    </source>
</evidence>
<dbReference type="PANTHER" id="PTHR44169">
    <property type="entry name" value="NADPH-DEPENDENT 1-ACYLDIHYDROXYACETONE PHOSPHATE REDUCTASE"/>
    <property type="match status" value="1"/>
</dbReference>
<dbReference type="Gene3D" id="3.40.50.720">
    <property type="entry name" value="NAD(P)-binding Rossmann-like Domain"/>
    <property type="match status" value="1"/>
</dbReference>
<dbReference type="RefSeq" id="WP_109018649.1">
    <property type="nucleotide sequence ID" value="NZ_AP025028.1"/>
</dbReference>
<organism evidence="3 4">
    <name type="scientific">Leptospira kobayashii</name>
    <dbReference type="NCBI Taxonomy" id="1917830"/>
    <lineage>
        <taxon>Bacteria</taxon>
        <taxon>Pseudomonadati</taxon>
        <taxon>Spirochaetota</taxon>
        <taxon>Spirochaetia</taxon>
        <taxon>Leptospirales</taxon>
        <taxon>Leptospiraceae</taxon>
        <taxon>Leptospira</taxon>
    </lineage>
</organism>
<dbReference type="EMBL" id="AP025028">
    <property type="protein sequence ID" value="BDA77975.1"/>
    <property type="molecule type" value="Genomic_DNA"/>
</dbReference>
<name>A0ABM7UH73_9LEPT</name>
<dbReference type="InterPro" id="IPR036291">
    <property type="entry name" value="NAD(P)-bd_dom_sf"/>
</dbReference>
<evidence type="ECO:0000256" key="2">
    <source>
        <dbReference type="ARBA" id="ARBA00023002"/>
    </source>
</evidence>
<keyword evidence="4" id="KW-1185">Reference proteome</keyword>
<gene>
    <name evidence="3" type="ORF">LPTSP3_g09050</name>
</gene>
<sequence>MNRNVFITGASSGLGKETCIYFAEAGWNVFAGSRKTEDLKEIANYKNVKPVRIDLEDGESVKEAAKYVEKECGDSGLAVVIHNAGSIFFSPYEYMEESSARNLFEVLFWGPFALTRLLLPSLKKYKAQTDQNAKVLNVLSRAAWNSDPWTAIYAAAKAALLRLNDTQYLELKSSGIDVTSVIPGLIDTPFIGKSVSMIKQALFEIPEEGKKHYLEPMTRLAKISEATAKKHMGTPPSFIAKKIVKIAESKTTEISYHFGTDTFIYSLLNRFLPRTVPVWMTKKIFGL</sequence>
<proteinExistence type="inferred from homology"/>